<protein>
    <submittedName>
        <fullName evidence="1">Uncharacterized protein</fullName>
    </submittedName>
</protein>
<keyword evidence="2" id="KW-1185">Reference proteome</keyword>
<accession>A0A836KIW7</accession>
<evidence type="ECO:0000313" key="2">
    <source>
        <dbReference type="Proteomes" id="UP000674179"/>
    </source>
</evidence>
<comment type="caution">
    <text evidence="1">The sequence shown here is derived from an EMBL/GenBank/DDBJ whole genome shotgun (WGS) entry which is preliminary data.</text>
</comment>
<dbReference type="GeneID" id="94170881"/>
<name>A0A836KIW7_LEIEN</name>
<organism evidence="1 2">
    <name type="scientific">Leishmania enriettii</name>
    <dbReference type="NCBI Taxonomy" id="5663"/>
    <lineage>
        <taxon>Eukaryota</taxon>
        <taxon>Discoba</taxon>
        <taxon>Euglenozoa</taxon>
        <taxon>Kinetoplastea</taxon>
        <taxon>Metakinetoplastina</taxon>
        <taxon>Trypanosomatida</taxon>
        <taxon>Trypanosomatidae</taxon>
        <taxon>Leishmaniinae</taxon>
        <taxon>Leishmania</taxon>
    </lineage>
</organism>
<sequence length="69" mass="7786">MPRGRLWTLTQLPESVFCRRQQCPVDPAPLQQPRTKHTTLCEALDVEHHKRAVCIVSPIMPALVSDSVP</sequence>
<dbReference type="KEGG" id="lenr:94170881"/>
<gene>
    <name evidence="1" type="ORF">CUR178_03640</name>
</gene>
<dbReference type="RefSeq" id="XP_067691937.1">
    <property type="nucleotide sequence ID" value="XM_067835371.1"/>
</dbReference>
<proteinExistence type="predicted"/>
<evidence type="ECO:0000313" key="1">
    <source>
        <dbReference type="EMBL" id="KAG5475926.1"/>
    </source>
</evidence>
<dbReference type="Proteomes" id="UP000674179">
    <property type="component" value="Chromosome 27"/>
</dbReference>
<reference evidence="1 2" key="1">
    <citation type="submission" date="2021-02" db="EMBL/GenBank/DDBJ databases">
        <title>Leishmania (Mundinia) enrietti genome sequencing and assembly.</title>
        <authorList>
            <person name="Almutairi H."/>
            <person name="Gatherer D."/>
        </authorList>
    </citation>
    <scope>NUCLEOTIDE SEQUENCE [LARGE SCALE GENOMIC DNA]</scope>
    <source>
        <strain evidence="1">CUR178</strain>
    </source>
</reference>
<dbReference type="EMBL" id="JAFHKP010000027">
    <property type="protein sequence ID" value="KAG5475926.1"/>
    <property type="molecule type" value="Genomic_DNA"/>
</dbReference>
<dbReference type="AlphaFoldDB" id="A0A836KIW7"/>